<evidence type="ECO:0000313" key="3">
    <source>
        <dbReference type="Proteomes" id="UP000185568"/>
    </source>
</evidence>
<dbReference type="Gene3D" id="1.10.1200.10">
    <property type="entry name" value="ACP-like"/>
    <property type="match status" value="1"/>
</dbReference>
<accession>A0A1Q8Q5M2</accession>
<dbReference type="SUPFAM" id="SSF47336">
    <property type="entry name" value="ACP-like"/>
    <property type="match status" value="1"/>
</dbReference>
<dbReference type="Proteomes" id="UP000185568">
    <property type="component" value="Unassembled WGS sequence"/>
</dbReference>
<sequence>MFLKLDHLRKVISEVANIPLNEVQEHSSFKDDLGIDSLQMVNLILEIHTKFGVELNKIKSNDDLATVGSMYISLTRD</sequence>
<comment type="caution">
    <text evidence="2">The sequence shown here is derived from an EMBL/GenBank/DDBJ whole genome shotgun (WGS) entry which is preliminary data.</text>
</comment>
<dbReference type="Pfam" id="PF00550">
    <property type="entry name" value="PP-binding"/>
    <property type="match status" value="1"/>
</dbReference>
<feature type="domain" description="Carrier" evidence="1">
    <location>
        <begin position="1"/>
        <end position="77"/>
    </location>
</feature>
<dbReference type="STRING" id="1714264.BTO30_08225"/>
<dbReference type="InterPro" id="IPR036736">
    <property type="entry name" value="ACP-like_sf"/>
</dbReference>
<evidence type="ECO:0000313" key="2">
    <source>
        <dbReference type="EMBL" id="OLN22629.1"/>
    </source>
</evidence>
<protein>
    <recommendedName>
        <fullName evidence="1">Carrier domain-containing protein</fullName>
    </recommendedName>
</protein>
<reference evidence="2 3" key="1">
    <citation type="submission" date="2016-12" db="EMBL/GenBank/DDBJ databases">
        <title>Domibacillus antri genome sequencing.</title>
        <authorList>
            <person name="Verma A."/>
            <person name="Krishnamurthi S."/>
        </authorList>
    </citation>
    <scope>NUCLEOTIDE SEQUENCE [LARGE SCALE GENOMIC DNA]</scope>
    <source>
        <strain evidence="2 3">XD80</strain>
    </source>
</reference>
<dbReference type="RefSeq" id="WP_075398250.1">
    <property type="nucleotide sequence ID" value="NZ_MSDU01000015.1"/>
</dbReference>
<evidence type="ECO:0000259" key="1">
    <source>
        <dbReference type="PROSITE" id="PS50075"/>
    </source>
</evidence>
<dbReference type="EMBL" id="MSDU01000015">
    <property type="protein sequence ID" value="OLN22629.1"/>
    <property type="molecule type" value="Genomic_DNA"/>
</dbReference>
<dbReference type="AlphaFoldDB" id="A0A1Q8Q5M2"/>
<gene>
    <name evidence="2" type="ORF">BTO30_08225</name>
</gene>
<dbReference type="InterPro" id="IPR009081">
    <property type="entry name" value="PP-bd_ACP"/>
</dbReference>
<keyword evidence="3" id="KW-1185">Reference proteome</keyword>
<organism evidence="2 3">
    <name type="scientific">Domibacillus antri</name>
    <dbReference type="NCBI Taxonomy" id="1714264"/>
    <lineage>
        <taxon>Bacteria</taxon>
        <taxon>Bacillati</taxon>
        <taxon>Bacillota</taxon>
        <taxon>Bacilli</taxon>
        <taxon>Bacillales</taxon>
        <taxon>Bacillaceae</taxon>
        <taxon>Domibacillus</taxon>
    </lineage>
</organism>
<dbReference type="PROSITE" id="PS50075">
    <property type="entry name" value="CARRIER"/>
    <property type="match status" value="1"/>
</dbReference>
<proteinExistence type="predicted"/>
<name>A0A1Q8Q5M2_9BACI</name>